<dbReference type="OrthoDB" id="1341662at2"/>
<dbReference type="PROSITE" id="PS51257">
    <property type="entry name" value="PROKAR_LIPOPROTEIN"/>
    <property type="match status" value="1"/>
</dbReference>
<keyword evidence="3" id="KW-1185">Reference proteome</keyword>
<comment type="caution">
    <text evidence="2">The sequence shown here is derived from an EMBL/GenBank/DDBJ whole genome shotgun (WGS) entry which is preliminary data.</text>
</comment>
<dbReference type="RefSeq" id="WP_072349822.1">
    <property type="nucleotide sequence ID" value="NZ_QNRP01000003.1"/>
</dbReference>
<feature type="chain" id="PRO_5017017091" description="DUF1735 domain-containing protein" evidence="1">
    <location>
        <begin position="24"/>
        <end position="273"/>
    </location>
</feature>
<evidence type="ECO:0000313" key="2">
    <source>
        <dbReference type="EMBL" id="RCU58826.1"/>
    </source>
</evidence>
<dbReference type="AlphaFoldDB" id="A0A368P8N1"/>
<evidence type="ECO:0008006" key="4">
    <source>
        <dbReference type="Google" id="ProtNLM"/>
    </source>
</evidence>
<protein>
    <recommendedName>
        <fullName evidence="4">DUF1735 domain-containing protein</fullName>
    </recommendedName>
</protein>
<accession>A0A368P8N1</accession>
<sequence>MKKIFKTLLFACTVALVSVSCDSDENSHSYNGPFQTYYDQANYSISAMDTDNNTTNLVVVATTASATDRQISLSVDPASTAVLGDDFTMASTVTIPANSYTGTVAVTSNFTANTLAGVQAIINITDDSAAQFKNSAVVNIQHRSCDPVDAPAFTGLYAIEQVAGSNGFGDSFNDAQVELFDNGTDSRVFQVGYLIGAPLVLELNFDCSFVTIEPTEAPVTCGGAITLSNAPAGSEGTYMPADDSEFYFTYTETIPEGCTVAQSAVITYKFTKI</sequence>
<evidence type="ECO:0000313" key="3">
    <source>
        <dbReference type="Proteomes" id="UP000252249"/>
    </source>
</evidence>
<name>A0A368P8N1_9FLAO</name>
<evidence type="ECO:0000256" key="1">
    <source>
        <dbReference type="SAM" id="SignalP"/>
    </source>
</evidence>
<keyword evidence="1" id="KW-0732">Signal</keyword>
<dbReference type="Proteomes" id="UP000252249">
    <property type="component" value="Unassembled WGS sequence"/>
</dbReference>
<gene>
    <name evidence="2" type="ORF">DU428_05505</name>
</gene>
<proteinExistence type="predicted"/>
<feature type="signal peptide" evidence="1">
    <location>
        <begin position="1"/>
        <end position="23"/>
    </location>
</feature>
<organism evidence="2 3">
    <name type="scientific">Oceanihabitans sediminis</name>
    <dbReference type="NCBI Taxonomy" id="1812012"/>
    <lineage>
        <taxon>Bacteria</taxon>
        <taxon>Pseudomonadati</taxon>
        <taxon>Bacteroidota</taxon>
        <taxon>Flavobacteriia</taxon>
        <taxon>Flavobacteriales</taxon>
        <taxon>Flavobacteriaceae</taxon>
        <taxon>Oceanihabitans</taxon>
    </lineage>
</organism>
<reference evidence="2 3" key="1">
    <citation type="submission" date="2018-07" db="EMBL/GenBank/DDBJ databases">
        <title>Oceanihabitans testaceum sp. nov., isolated from marine sediment.</title>
        <authorList>
            <person name="Li C.-M."/>
        </authorList>
    </citation>
    <scope>NUCLEOTIDE SEQUENCE [LARGE SCALE GENOMIC DNA]</scope>
    <source>
        <strain evidence="2 3">S9-10</strain>
    </source>
</reference>
<dbReference type="EMBL" id="QPIG01000001">
    <property type="protein sequence ID" value="RCU58826.1"/>
    <property type="molecule type" value="Genomic_DNA"/>
</dbReference>